<dbReference type="Proteomes" id="UP000077856">
    <property type="component" value="Chromosome"/>
</dbReference>
<accession>A0A160MEZ7</accession>
<evidence type="ECO:0000256" key="1">
    <source>
        <dbReference type="ARBA" id="ARBA00004651"/>
    </source>
</evidence>
<evidence type="ECO:0000256" key="5">
    <source>
        <dbReference type="ARBA" id="ARBA00023136"/>
    </source>
</evidence>
<protein>
    <submittedName>
        <fullName evidence="7">MFS transporter</fullName>
    </submittedName>
</protein>
<feature type="transmembrane region" description="Helical" evidence="6">
    <location>
        <begin position="137"/>
        <end position="160"/>
    </location>
</feature>
<dbReference type="PANTHER" id="PTHR23513:SF19">
    <property type="entry name" value="MAJOR FACILITATOR SUPERFAMILY (MFS) PROFILE DOMAIN-CONTAINING PROTEIN"/>
    <property type="match status" value="1"/>
</dbReference>
<feature type="transmembrane region" description="Helical" evidence="6">
    <location>
        <begin position="166"/>
        <end position="185"/>
    </location>
</feature>
<sequence length="406" mass="45206">MKSKSFHMLWLGQSFANLGDVFYIVSLISILYSVTESSIYLALLPFLNMLGRFISGIISPLILHMYKLKSVLVWSQFSKTVVLFLLAYCLSSQVASSIWFIIICMFFIAFFDGWAMPATDALLPRLVEPHELMKANSFVSVISETIQLGGWALGGILVAILGKQNVIWLTFALFVVSTIMMQLIVDKTSFQAIDVKQKTMKILLEGWVIIWKNPIFRSIHIIIFIEAIANVVWIAAILYVFITEILNVTEVWWGYINTAFFLGLILGGIICSKLSLLFEKAIKLTILATSVGVSFVTLIFGLNSLAGIALIIVFLSGLINQIKGITIQTYLQSVAFIEDLPKIYSAQHSLVSLAFGFSTLIFGGVADYIGVQFTFIVAGILLAGSALYLFTVNQRFSSKYLLNRED</sequence>
<dbReference type="InterPro" id="IPR036259">
    <property type="entry name" value="MFS_trans_sf"/>
</dbReference>
<gene>
    <name evidence="7" type="ORF">A361_20575</name>
</gene>
<keyword evidence="2" id="KW-1003">Cell membrane</keyword>
<reference evidence="7 8" key="1">
    <citation type="submission" date="2016-04" db="EMBL/GenBank/DDBJ databases">
        <title>Complete genome sequence of Bacillus oceanisediminis strain 2691.</title>
        <authorList>
            <person name="Jeong H."/>
            <person name="Kim H.J."/>
            <person name="Lee D.-W."/>
        </authorList>
    </citation>
    <scope>NUCLEOTIDE SEQUENCE [LARGE SCALE GENOMIC DNA]</scope>
    <source>
        <strain evidence="7 8">2691</strain>
    </source>
</reference>
<dbReference type="Pfam" id="PF07690">
    <property type="entry name" value="MFS_1"/>
    <property type="match status" value="1"/>
</dbReference>
<feature type="transmembrane region" description="Helical" evidence="6">
    <location>
        <begin position="97"/>
        <end position="116"/>
    </location>
</feature>
<feature type="transmembrane region" description="Helical" evidence="6">
    <location>
        <begin position="221"/>
        <end position="242"/>
    </location>
</feature>
<dbReference type="KEGG" id="bon:A361_20575"/>
<dbReference type="CDD" id="cd06173">
    <property type="entry name" value="MFS_MefA_like"/>
    <property type="match status" value="1"/>
</dbReference>
<dbReference type="STRING" id="1196031.A361_20575"/>
<dbReference type="InterPro" id="IPR011701">
    <property type="entry name" value="MFS"/>
</dbReference>
<dbReference type="PANTHER" id="PTHR23513">
    <property type="entry name" value="INTEGRAL MEMBRANE EFFLUX PROTEIN-RELATED"/>
    <property type="match status" value="1"/>
</dbReference>
<dbReference type="RefSeq" id="WP_019380135.1">
    <property type="nucleotide sequence ID" value="NZ_CP015506.1"/>
</dbReference>
<dbReference type="GO" id="GO:0022857">
    <property type="term" value="F:transmembrane transporter activity"/>
    <property type="evidence" value="ECO:0007669"/>
    <property type="project" value="InterPro"/>
</dbReference>
<dbReference type="GO" id="GO:0005886">
    <property type="term" value="C:plasma membrane"/>
    <property type="evidence" value="ECO:0007669"/>
    <property type="project" value="UniProtKB-SubCell"/>
</dbReference>
<proteinExistence type="predicted"/>
<feature type="transmembrane region" description="Helical" evidence="6">
    <location>
        <begin position="71"/>
        <end position="91"/>
    </location>
</feature>
<feature type="transmembrane region" description="Helical" evidence="6">
    <location>
        <begin position="343"/>
        <end position="363"/>
    </location>
</feature>
<evidence type="ECO:0000313" key="7">
    <source>
        <dbReference type="EMBL" id="AND41454.1"/>
    </source>
</evidence>
<dbReference type="eggNOG" id="COG2211">
    <property type="taxonomic scope" value="Bacteria"/>
</dbReference>
<feature type="transmembrane region" description="Helical" evidence="6">
    <location>
        <begin position="21"/>
        <end position="43"/>
    </location>
</feature>
<dbReference type="Gene3D" id="1.20.1250.20">
    <property type="entry name" value="MFS general substrate transporter like domains"/>
    <property type="match status" value="1"/>
</dbReference>
<dbReference type="AlphaFoldDB" id="A0A160MEZ7"/>
<feature type="transmembrane region" description="Helical" evidence="6">
    <location>
        <begin position="369"/>
        <end position="390"/>
    </location>
</feature>
<evidence type="ECO:0000256" key="3">
    <source>
        <dbReference type="ARBA" id="ARBA00022692"/>
    </source>
</evidence>
<keyword evidence="4 6" id="KW-1133">Transmembrane helix</keyword>
<evidence type="ECO:0000313" key="8">
    <source>
        <dbReference type="Proteomes" id="UP000077856"/>
    </source>
</evidence>
<evidence type="ECO:0000256" key="2">
    <source>
        <dbReference type="ARBA" id="ARBA00022475"/>
    </source>
</evidence>
<comment type="subcellular location">
    <subcellularLocation>
        <location evidence="1">Cell membrane</location>
        <topology evidence="1">Multi-pass membrane protein</topology>
    </subcellularLocation>
</comment>
<name>A0A160MEZ7_9BACI</name>
<dbReference type="SUPFAM" id="SSF103473">
    <property type="entry name" value="MFS general substrate transporter"/>
    <property type="match status" value="1"/>
</dbReference>
<keyword evidence="3 6" id="KW-0812">Transmembrane</keyword>
<keyword evidence="5 6" id="KW-0472">Membrane</keyword>
<evidence type="ECO:0000256" key="6">
    <source>
        <dbReference type="SAM" id="Phobius"/>
    </source>
</evidence>
<evidence type="ECO:0000256" key="4">
    <source>
        <dbReference type="ARBA" id="ARBA00022989"/>
    </source>
</evidence>
<organism evidence="7 8">
    <name type="scientific">Cytobacillus oceanisediminis 2691</name>
    <dbReference type="NCBI Taxonomy" id="1196031"/>
    <lineage>
        <taxon>Bacteria</taxon>
        <taxon>Bacillati</taxon>
        <taxon>Bacillota</taxon>
        <taxon>Bacilli</taxon>
        <taxon>Bacillales</taxon>
        <taxon>Bacillaceae</taxon>
        <taxon>Cytobacillus</taxon>
    </lineage>
</organism>
<feature type="transmembrane region" description="Helical" evidence="6">
    <location>
        <begin position="49"/>
        <end position="66"/>
    </location>
</feature>
<dbReference type="EMBL" id="CP015506">
    <property type="protein sequence ID" value="AND41454.1"/>
    <property type="molecule type" value="Genomic_DNA"/>
</dbReference>
<feature type="transmembrane region" description="Helical" evidence="6">
    <location>
        <begin position="254"/>
        <end position="272"/>
    </location>
</feature>